<protein>
    <submittedName>
        <fullName evidence="1">Uncharacterized protein</fullName>
    </submittedName>
</protein>
<comment type="caution">
    <text evidence="1">The sequence shown here is derived from an EMBL/GenBank/DDBJ whole genome shotgun (WGS) entry which is preliminary data.</text>
</comment>
<dbReference type="EMBL" id="LQPE01000132">
    <property type="protein sequence ID" value="ORW02541.1"/>
    <property type="molecule type" value="Genomic_DNA"/>
</dbReference>
<reference evidence="1 2" key="1">
    <citation type="submission" date="2016-01" db="EMBL/GenBank/DDBJ databases">
        <title>The new phylogeny of the genus Mycobacterium.</title>
        <authorList>
            <person name="Tarcisio F."/>
            <person name="Conor M."/>
            <person name="Antonella G."/>
            <person name="Elisabetta G."/>
            <person name="Giulia F.S."/>
            <person name="Sara T."/>
            <person name="Anna F."/>
            <person name="Clotilde B."/>
            <person name="Roberto B."/>
            <person name="Veronica D.S."/>
            <person name="Fabio R."/>
            <person name="Monica P."/>
            <person name="Olivier J."/>
            <person name="Enrico T."/>
            <person name="Nicola S."/>
        </authorList>
    </citation>
    <scope>NUCLEOTIDE SEQUENCE [LARGE SCALE GENOMIC DNA]</scope>
    <source>
        <strain evidence="1 2">DSM 45166</strain>
    </source>
</reference>
<sequence length="314" mass="34416">MPGVADADVHYDTSVDSGAHFDLTVTLTPTVTNDQGAAVAHAFVDQMATADFAHFDVSFELVYRHPGVTDLPGSSWTTSSRLTTRYAFDETVVVRPDRSAKAVAGAARWWLDIARSPAIETVTASLPLEDAYTSVVGPNLRVQIPVAADDVVLDNLIHLHPQLNSAAWIVAIPGRDQYTPPNSYQTIGLFLDRRLRQIWQNIVDQIRPIDSAEGSTVLPPKQGRTTTEATVGIAFDFGREHDFERIARGVVPLLAQLPNPVLFRLNAGVEAPPPRDVIDRNLTVTIGGCTPPDPQYTHPTEPLEAELRHQYEKC</sequence>
<dbReference type="AlphaFoldDB" id="A0A1X1XUV1"/>
<gene>
    <name evidence="1" type="ORF">AWC14_06340</name>
</gene>
<accession>A0A1X1XUV1</accession>
<evidence type="ECO:0000313" key="1">
    <source>
        <dbReference type="EMBL" id="ORW02541.1"/>
    </source>
</evidence>
<organism evidence="1 2">
    <name type="scientific">Mycobacterium kyorinense</name>
    <dbReference type="NCBI Taxonomy" id="487514"/>
    <lineage>
        <taxon>Bacteria</taxon>
        <taxon>Bacillati</taxon>
        <taxon>Actinomycetota</taxon>
        <taxon>Actinomycetes</taxon>
        <taxon>Mycobacteriales</taxon>
        <taxon>Mycobacteriaceae</taxon>
        <taxon>Mycobacterium</taxon>
    </lineage>
</organism>
<proteinExistence type="predicted"/>
<dbReference type="Proteomes" id="UP000193487">
    <property type="component" value="Unassembled WGS sequence"/>
</dbReference>
<name>A0A1X1XUV1_9MYCO</name>
<keyword evidence="2" id="KW-1185">Reference proteome</keyword>
<evidence type="ECO:0000313" key="2">
    <source>
        <dbReference type="Proteomes" id="UP000193487"/>
    </source>
</evidence>